<proteinExistence type="predicted"/>
<organism evidence="2 3">
    <name type="scientific">Dryococelus australis</name>
    <dbReference type="NCBI Taxonomy" id="614101"/>
    <lineage>
        <taxon>Eukaryota</taxon>
        <taxon>Metazoa</taxon>
        <taxon>Ecdysozoa</taxon>
        <taxon>Arthropoda</taxon>
        <taxon>Hexapoda</taxon>
        <taxon>Insecta</taxon>
        <taxon>Pterygota</taxon>
        <taxon>Neoptera</taxon>
        <taxon>Polyneoptera</taxon>
        <taxon>Phasmatodea</taxon>
        <taxon>Verophasmatodea</taxon>
        <taxon>Anareolatae</taxon>
        <taxon>Phasmatidae</taxon>
        <taxon>Eurycanthinae</taxon>
        <taxon>Dryococelus</taxon>
    </lineage>
</organism>
<evidence type="ECO:0000313" key="2">
    <source>
        <dbReference type="EMBL" id="KAJ8868473.1"/>
    </source>
</evidence>
<reference evidence="2 3" key="1">
    <citation type="submission" date="2023-02" db="EMBL/GenBank/DDBJ databases">
        <title>LHISI_Scaffold_Assembly.</title>
        <authorList>
            <person name="Stuart O.P."/>
            <person name="Cleave R."/>
            <person name="Magrath M.J.L."/>
            <person name="Mikheyev A.S."/>
        </authorList>
    </citation>
    <scope>NUCLEOTIDE SEQUENCE [LARGE SCALE GENOMIC DNA]</scope>
    <source>
        <strain evidence="2">Daus_M_001</strain>
        <tissue evidence="2">Leg muscle</tissue>
    </source>
</reference>
<evidence type="ECO:0000313" key="3">
    <source>
        <dbReference type="Proteomes" id="UP001159363"/>
    </source>
</evidence>
<feature type="compositionally biased region" description="Basic and acidic residues" evidence="1">
    <location>
        <begin position="242"/>
        <end position="262"/>
    </location>
</feature>
<gene>
    <name evidence="2" type="ORF">PR048_030001</name>
</gene>
<feature type="region of interest" description="Disordered" evidence="1">
    <location>
        <begin position="1073"/>
        <end position="1094"/>
    </location>
</feature>
<comment type="caution">
    <text evidence="2">The sequence shown here is derived from an EMBL/GenBank/DDBJ whole genome shotgun (WGS) entry which is preliminary data.</text>
</comment>
<dbReference type="Proteomes" id="UP001159363">
    <property type="component" value="Chromosome 13"/>
</dbReference>
<name>A0ABQ9G868_9NEOP</name>
<protein>
    <submittedName>
        <fullName evidence="2">Uncharacterized protein</fullName>
    </submittedName>
</protein>
<sequence>MWSNIAFLKLAYEVPLSGGTAIRVPARALLTTRTATSTAVTSGRVLKLPAEGARNPGSSVMASAPSSLFGPKSTMVEDGGQLSSSYKTIPLVGLPGAIQGGESAGPEAVSPGERRRELLLVATPPSSKESSCGSLQCLTSSGEGEGEGCGVMAHGSLIRGEVVRDPMLFHFIPHACTVDSPQNPAVEWFATLGMFQHVDARSHLQLSHPGCRRTRPSATGAGAGYGVRVSVAPSEQKGLRSSRTDAKRRDGFTPPRSCEDGKLFPCTKSHPPTPPPPAKGPRVALKAASVYRPAPPGGGVYTKPLNVTSRARPAPLLCQHSGSKWTSGLSPYSARVIHWHKWLLGGGLPESPHHLLSLDPAEGVSLYFPSDSFQRLMFWVGRLRGNRTPPDDTWVAAAGALGTYRRGGPRTGPSYASPTNCVQNSAVWGRDRNCTARACRERAKYVAPVACSEFFFLQEHITNYRKTPVFPNTTIYFVRKNAELEDANRTTAYPSGGTRSRVVACKSSSSLPFAELDTRYQHCVCTVPETIPLVGRRGFSGNYHFSRPCIPALLHTRLASPSSALKTLTLRAAQNYPPSTNDASRTSLDAVVRCVQGLEISIPTKANRAQSSAGSLPEFSQVGIVPDTATGPRVFPWDIPFPSIVHSSTALSPPCFALIGSQDPCKSLHFTLYTTRSSSNMRNTSGRFAARAMTFIPRGNGPRRSYKPRRLAGHALVPILRQAVRAAGDMPCVSLATAPSGMFTIGYATGWRADHQALISERHSEMLLVSDVMFLARAAGYKQLFRLIFASRCYRLFTVNYEVVSSGTHARNIVVGADALGEQAVPYLPREYRRALPLVFGDLIDYVGGRDPRLGAAYCPGLYRPCFVVPAHDVYVHLKAFVYESILLPKIQFSLDVLVEKRVNVGTRRLVVRSQRDRSTSLVHGLNGLDIFLFEQKFNTLVKHLETWKFRVFIRQQARLLSPLCIRASKLKTLVVRGECGVYLPRILETQPLETWRMREMSQGRAPEWASSTIFWRVLSGRGRPFTYTPPSWLIPLWPAAEHPNIVLAATCWGGGWWWWWWWWCARCSSSAPPRAGTQKHKNTQPRSRGAPEHYTPPFRRAIHSHPQGAAFINTTAYLADYDGNTARLARRSDKALGMRVSVARNAPSLLDLGRAAI</sequence>
<dbReference type="EMBL" id="JARBHB010000014">
    <property type="protein sequence ID" value="KAJ8868473.1"/>
    <property type="molecule type" value="Genomic_DNA"/>
</dbReference>
<evidence type="ECO:0000256" key="1">
    <source>
        <dbReference type="SAM" id="MobiDB-lite"/>
    </source>
</evidence>
<feature type="region of interest" description="Disordered" evidence="1">
    <location>
        <begin position="233"/>
        <end position="282"/>
    </location>
</feature>
<accession>A0ABQ9G868</accession>
<keyword evidence="3" id="KW-1185">Reference proteome</keyword>